<evidence type="ECO:0000313" key="3">
    <source>
        <dbReference type="EMBL" id="WEW60992.1"/>
    </source>
</evidence>
<keyword evidence="4" id="KW-1185">Reference proteome</keyword>
<dbReference type="Gene3D" id="2.30.29.30">
    <property type="entry name" value="Pleckstrin-homology domain (PH domain)/Phosphotyrosine-binding domain (PTB)"/>
    <property type="match status" value="2"/>
</dbReference>
<evidence type="ECO:0000259" key="2">
    <source>
        <dbReference type="PROSITE" id="PS50003"/>
    </source>
</evidence>
<evidence type="ECO:0000313" key="4">
    <source>
        <dbReference type="Proteomes" id="UP001219355"/>
    </source>
</evidence>
<gene>
    <name evidence="3" type="ORF">PRK78_006481</name>
</gene>
<dbReference type="CDD" id="cd13299">
    <property type="entry name" value="PH2_PH_fungal"/>
    <property type="match status" value="1"/>
</dbReference>
<dbReference type="SUPFAM" id="SSF50729">
    <property type="entry name" value="PH domain-like"/>
    <property type="match status" value="2"/>
</dbReference>
<dbReference type="PANTHER" id="PTHR14336">
    <property type="entry name" value="TANDEM PH DOMAIN CONTAINING PROTEIN"/>
    <property type="match status" value="1"/>
</dbReference>
<reference evidence="3" key="1">
    <citation type="submission" date="2023-03" db="EMBL/GenBank/DDBJ databases">
        <title>Emydomyces testavorans Genome Sequence.</title>
        <authorList>
            <person name="Hoyer L."/>
        </authorList>
    </citation>
    <scope>NUCLEOTIDE SEQUENCE</scope>
    <source>
        <strain evidence="3">16-2883</strain>
    </source>
</reference>
<protein>
    <recommendedName>
        <fullName evidence="2">PH domain-containing protein</fullName>
    </recommendedName>
</protein>
<dbReference type="AlphaFoldDB" id="A0AAF0DLU3"/>
<proteinExistence type="predicted"/>
<name>A0AAF0DLU3_9EURO</name>
<dbReference type="Pfam" id="PF00169">
    <property type="entry name" value="PH"/>
    <property type="match status" value="2"/>
</dbReference>
<feature type="compositionally biased region" description="Basic and acidic residues" evidence="1">
    <location>
        <begin position="183"/>
        <end position="193"/>
    </location>
</feature>
<feature type="domain" description="PH" evidence="2">
    <location>
        <begin position="52"/>
        <end position="153"/>
    </location>
</feature>
<dbReference type="Proteomes" id="UP001219355">
    <property type="component" value="Chromosome 4"/>
</dbReference>
<feature type="domain" description="PH" evidence="2">
    <location>
        <begin position="278"/>
        <end position="377"/>
    </location>
</feature>
<dbReference type="EMBL" id="CP120630">
    <property type="protein sequence ID" value="WEW60992.1"/>
    <property type="molecule type" value="Genomic_DNA"/>
</dbReference>
<accession>A0AAF0DLU3</accession>
<feature type="region of interest" description="Disordered" evidence="1">
    <location>
        <begin position="227"/>
        <end position="268"/>
    </location>
</feature>
<sequence length="400" mass="45390">MPLTTHPQSLGDNLQALRNDRQPLKPNVPRGEFLGPDTFSPVNQNGSFEFDRVLRRGRVLQRSKNKHSFKASWKPGYLVLRPNLLSLYKDEDEAQLRLAITLSDISTVAHVRAPRSKRPNVFGIFSPSKNYRFQAPSQAEADTWVDQIRRECTAEYPDTVHAREHVHDRRMPTMEGEESGFEMSDHDGQKSDHACSLPHSATAPRRPNFLDISGNDITSCSDFSDVPPRAVSHHSTGSLGHHERASLSPARHAERQPPLRRYTSRQSDVEPRNINLERVIFDGYLSCLKIKKGVRQWKRLWAVLRPEKLSFYKNEREYSAIKIIPLDQVIDAAEVDPISRSKVHCFQLITEETTYRFCAPDEEALDNWLGSLKSVLTRAHEGPSYQTAGQAMAGSSSGMR</sequence>
<dbReference type="PANTHER" id="PTHR14336:SF8">
    <property type="entry name" value="PROTEIN OPY1"/>
    <property type="match status" value="1"/>
</dbReference>
<dbReference type="InterPro" id="IPR011993">
    <property type="entry name" value="PH-like_dom_sf"/>
</dbReference>
<feature type="region of interest" description="Disordered" evidence="1">
    <location>
        <begin position="174"/>
        <end position="209"/>
    </location>
</feature>
<dbReference type="InterPro" id="IPR001849">
    <property type="entry name" value="PH_domain"/>
</dbReference>
<evidence type="ECO:0000256" key="1">
    <source>
        <dbReference type="SAM" id="MobiDB-lite"/>
    </source>
</evidence>
<organism evidence="3 4">
    <name type="scientific">Emydomyces testavorans</name>
    <dbReference type="NCBI Taxonomy" id="2070801"/>
    <lineage>
        <taxon>Eukaryota</taxon>
        <taxon>Fungi</taxon>
        <taxon>Dikarya</taxon>
        <taxon>Ascomycota</taxon>
        <taxon>Pezizomycotina</taxon>
        <taxon>Eurotiomycetes</taxon>
        <taxon>Eurotiomycetidae</taxon>
        <taxon>Onygenales</taxon>
        <taxon>Nannizziopsiaceae</taxon>
        <taxon>Emydomyces</taxon>
    </lineage>
</organism>
<dbReference type="SMART" id="SM00233">
    <property type="entry name" value="PH"/>
    <property type="match status" value="2"/>
</dbReference>
<dbReference type="PROSITE" id="PS50003">
    <property type="entry name" value="PH_DOMAIN"/>
    <property type="match status" value="2"/>
</dbReference>
<feature type="region of interest" description="Disordered" evidence="1">
    <location>
        <begin position="19"/>
        <end position="40"/>
    </location>
</feature>
<dbReference type="InterPro" id="IPR051707">
    <property type="entry name" value="PI-Interact_SigTrans_Reg"/>
</dbReference>
<feature type="compositionally biased region" description="Basic and acidic residues" evidence="1">
    <location>
        <begin position="240"/>
        <end position="257"/>
    </location>
</feature>